<protein>
    <submittedName>
        <fullName evidence="7">Putative Zinc finger, BED-type</fullName>
    </submittedName>
</protein>
<dbReference type="EMBL" id="AWWV01009343">
    <property type="protein sequence ID" value="OMO87005.1"/>
    <property type="molecule type" value="Genomic_DNA"/>
</dbReference>
<gene>
    <name evidence="7" type="ORF">CCACVL1_09326</name>
</gene>
<keyword evidence="1" id="KW-0479">Metal-binding</keyword>
<dbReference type="AlphaFoldDB" id="A0A1R3IWQ8"/>
<dbReference type="OMA" id="YIAVVKH"/>
<dbReference type="InterPro" id="IPR053031">
    <property type="entry name" value="Cuticle_assoc_protein"/>
</dbReference>
<keyword evidence="8" id="KW-1185">Reference proteome</keyword>
<evidence type="ECO:0000256" key="4">
    <source>
        <dbReference type="PROSITE-ProRule" id="PRU00027"/>
    </source>
</evidence>
<name>A0A1R3IWQ8_COCAP</name>
<feature type="compositionally biased region" description="Polar residues" evidence="5">
    <location>
        <begin position="1"/>
        <end position="16"/>
    </location>
</feature>
<dbReference type="GO" id="GO:0008270">
    <property type="term" value="F:zinc ion binding"/>
    <property type="evidence" value="ECO:0007669"/>
    <property type="project" value="UniProtKB-KW"/>
</dbReference>
<organism evidence="7 8">
    <name type="scientific">Corchorus capsularis</name>
    <name type="common">Jute</name>
    <dbReference type="NCBI Taxonomy" id="210143"/>
    <lineage>
        <taxon>Eukaryota</taxon>
        <taxon>Viridiplantae</taxon>
        <taxon>Streptophyta</taxon>
        <taxon>Embryophyta</taxon>
        <taxon>Tracheophyta</taxon>
        <taxon>Spermatophyta</taxon>
        <taxon>Magnoliopsida</taxon>
        <taxon>eudicotyledons</taxon>
        <taxon>Gunneridae</taxon>
        <taxon>Pentapetalae</taxon>
        <taxon>rosids</taxon>
        <taxon>malvids</taxon>
        <taxon>Malvales</taxon>
        <taxon>Malvaceae</taxon>
        <taxon>Grewioideae</taxon>
        <taxon>Apeibeae</taxon>
        <taxon>Corchorus</taxon>
    </lineage>
</organism>
<evidence type="ECO:0000256" key="1">
    <source>
        <dbReference type="ARBA" id="ARBA00022723"/>
    </source>
</evidence>
<feature type="domain" description="BED-type" evidence="6">
    <location>
        <begin position="49"/>
        <end position="107"/>
    </location>
</feature>
<evidence type="ECO:0000256" key="2">
    <source>
        <dbReference type="ARBA" id="ARBA00022771"/>
    </source>
</evidence>
<dbReference type="InterPro" id="IPR003656">
    <property type="entry name" value="Znf_BED"/>
</dbReference>
<proteinExistence type="predicted"/>
<evidence type="ECO:0000256" key="5">
    <source>
        <dbReference type="SAM" id="MobiDB-lite"/>
    </source>
</evidence>
<keyword evidence="3" id="KW-0862">Zinc</keyword>
<keyword evidence="2 4" id="KW-0863">Zinc-finger</keyword>
<dbReference type="GO" id="GO:0005634">
    <property type="term" value="C:nucleus"/>
    <property type="evidence" value="ECO:0007669"/>
    <property type="project" value="TreeGrafter"/>
</dbReference>
<dbReference type="PANTHER" id="PTHR34396">
    <property type="entry name" value="OS03G0264950 PROTEIN-RELATED"/>
    <property type="match status" value="1"/>
</dbReference>
<reference evidence="7 8" key="1">
    <citation type="submission" date="2013-09" db="EMBL/GenBank/DDBJ databases">
        <title>Corchorus capsularis genome sequencing.</title>
        <authorList>
            <person name="Alam M."/>
            <person name="Haque M.S."/>
            <person name="Islam M.S."/>
            <person name="Emdad E.M."/>
            <person name="Islam M.M."/>
            <person name="Ahmed B."/>
            <person name="Halim A."/>
            <person name="Hossen Q.M.M."/>
            <person name="Hossain M.Z."/>
            <person name="Ahmed R."/>
            <person name="Khan M.M."/>
            <person name="Islam R."/>
            <person name="Rashid M.M."/>
            <person name="Khan S.A."/>
            <person name="Rahman M.S."/>
            <person name="Alam M."/>
        </authorList>
    </citation>
    <scope>NUCLEOTIDE SEQUENCE [LARGE SCALE GENOMIC DNA]</scope>
    <source>
        <strain evidence="8">cv. CVL-1</strain>
        <tissue evidence="7">Whole seedling</tissue>
    </source>
</reference>
<accession>A0A1R3IWQ8</accession>
<dbReference type="GO" id="GO:0006357">
    <property type="term" value="P:regulation of transcription by RNA polymerase II"/>
    <property type="evidence" value="ECO:0007669"/>
    <property type="project" value="TreeGrafter"/>
</dbReference>
<evidence type="ECO:0000259" key="6">
    <source>
        <dbReference type="PROSITE" id="PS50808"/>
    </source>
</evidence>
<dbReference type="SMART" id="SM00614">
    <property type="entry name" value="ZnF_BED"/>
    <property type="match status" value="1"/>
</dbReference>
<dbReference type="Proteomes" id="UP000188268">
    <property type="component" value="Unassembled WGS sequence"/>
</dbReference>
<dbReference type="GO" id="GO:1990837">
    <property type="term" value="F:sequence-specific double-stranded DNA binding"/>
    <property type="evidence" value="ECO:0007669"/>
    <property type="project" value="TreeGrafter"/>
</dbReference>
<dbReference type="PANTHER" id="PTHR34396:SF24">
    <property type="entry name" value="BED-TYPE DOMAIN-CONTAINING PROTEIN"/>
    <property type="match status" value="1"/>
</dbReference>
<dbReference type="SUPFAM" id="SSF57667">
    <property type="entry name" value="beta-beta-alpha zinc fingers"/>
    <property type="match status" value="1"/>
</dbReference>
<feature type="compositionally biased region" description="Acidic residues" evidence="5">
    <location>
        <begin position="27"/>
        <end position="39"/>
    </location>
</feature>
<comment type="caution">
    <text evidence="7">The sequence shown here is derived from an EMBL/GenBank/DDBJ whole genome shotgun (WGS) entry which is preliminary data.</text>
</comment>
<dbReference type="PROSITE" id="PS50808">
    <property type="entry name" value="ZF_BED"/>
    <property type="match status" value="1"/>
</dbReference>
<sequence>MESKNININLESTNKTPLEPEPLAIHDDDDDDDEVEEVEGGATSLRKRRRTSNVWSVFQERKEKAPDGKPLAKCKWCGKLQKYESKYGIGNLKRHVGTCVKRDTKDVGQMLIDTKDSP</sequence>
<dbReference type="OrthoDB" id="1873329at2759"/>
<evidence type="ECO:0000313" key="7">
    <source>
        <dbReference type="EMBL" id="OMO87005.1"/>
    </source>
</evidence>
<feature type="region of interest" description="Disordered" evidence="5">
    <location>
        <begin position="1"/>
        <end position="50"/>
    </location>
</feature>
<dbReference type="InterPro" id="IPR036236">
    <property type="entry name" value="Znf_C2H2_sf"/>
</dbReference>
<evidence type="ECO:0000313" key="8">
    <source>
        <dbReference type="Proteomes" id="UP000188268"/>
    </source>
</evidence>
<dbReference type="Gramene" id="OMO87005">
    <property type="protein sequence ID" value="OMO87005"/>
    <property type="gene ID" value="CCACVL1_09326"/>
</dbReference>
<evidence type="ECO:0000256" key="3">
    <source>
        <dbReference type="ARBA" id="ARBA00022833"/>
    </source>
</evidence>